<dbReference type="AlphaFoldDB" id="A0A822ZG22"/>
<comment type="caution">
    <text evidence="1">The sequence shown here is derived from an EMBL/GenBank/DDBJ whole genome shotgun (WGS) entry which is preliminary data.</text>
</comment>
<name>A0A822ZG22_NELNU</name>
<reference evidence="1 2" key="1">
    <citation type="journal article" date="2020" name="Mol. Biol. Evol.">
        <title>Distinct Expression and Methylation Patterns for Genes with Different Fates following a Single Whole-Genome Duplication in Flowering Plants.</title>
        <authorList>
            <person name="Shi T."/>
            <person name="Rahmani R.S."/>
            <person name="Gugger P.F."/>
            <person name="Wang M."/>
            <person name="Li H."/>
            <person name="Zhang Y."/>
            <person name="Li Z."/>
            <person name="Wang Q."/>
            <person name="Van de Peer Y."/>
            <person name="Marchal K."/>
            <person name="Chen J."/>
        </authorList>
    </citation>
    <scope>NUCLEOTIDE SEQUENCE [LARGE SCALE GENOMIC DNA]</scope>
    <source>
        <tissue evidence="1">Leaf</tissue>
    </source>
</reference>
<dbReference type="Proteomes" id="UP000607653">
    <property type="component" value="Unassembled WGS sequence"/>
</dbReference>
<sequence length="112" mass="12516">MTLNYQRCRGNVSPCRNLTHGSILVVVLSSCGYVSEEEITQLRSCYVAAGRMRPENRYATDFFIVGEEAELSSTVHESELEISRLRVRTSPFTVVVLHINACPQSPELHGMA</sequence>
<gene>
    <name evidence="1" type="ORF">HUJ06_014901</name>
</gene>
<evidence type="ECO:0000313" key="2">
    <source>
        <dbReference type="Proteomes" id="UP000607653"/>
    </source>
</evidence>
<keyword evidence="2" id="KW-1185">Reference proteome</keyword>
<dbReference type="EMBL" id="DUZY01000005">
    <property type="protein sequence ID" value="DAD40578.1"/>
    <property type="molecule type" value="Genomic_DNA"/>
</dbReference>
<organism evidence="1 2">
    <name type="scientific">Nelumbo nucifera</name>
    <name type="common">Sacred lotus</name>
    <dbReference type="NCBI Taxonomy" id="4432"/>
    <lineage>
        <taxon>Eukaryota</taxon>
        <taxon>Viridiplantae</taxon>
        <taxon>Streptophyta</taxon>
        <taxon>Embryophyta</taxon>
        <taxon>Tracheophyta</taxon>
        <taxon>Spermatophyta</taxon>
        <taxon>Magnoliopsida</taxon>
        <taxon>Proteales</taxon>
        <taxon>Nelumbonaceae</taxon>
        <taxon>Nelumbo</taxon>
    </lineage>
</organism>
<evidence type="ECO:0000313" key="1">
    <source>
        <dbReference type="EMBL" id="DAD40578.1"/>
    </source>
</evidence>
<protein>
    <submittedName>
        <fullName evidence="1">Uncharacterized protein</fullName>
    </submittedName>
</protein>
<dbReference type="PROSITE" id="PS51257">
    <property type="entry name" value="PROKAR_LIPOPROTEIN"/>
    <property type="match status" value="1"/>
</dbReference>
<proteinExistence type="predicted"/>
<accession>A0A822ZG22</accession>